<gene>
    <name evidence="4" type="ORF">HXO56_11610</name>
</gene>
<keyword evidence="1 4" id="KW-0489">Methyltransferase</keyword>
<dbReference type="GO" id="GO:0032259">
    <property type="term" value="P:methylation"/>
    <property type="evidence" value="ECO:0007669"/>
    <property type="project" value="UniProtKB-KW"/>
</dbReference>
<evidence type="ECO:0000313" key="5">
    <source>
        <dbReference type="Proteomes" id="UP000769484"/>
    </source>
</evidence>
<dbReference type="InterPro" id="IPR001525">
    <property type="entry name" value="C5_MeTfrase"/>
</dbReference>
<organism evidence="4 5">
    <name type="scientific">Rothia dentocariosa</name>
    <dbReference type="NCBI Taxonomy" id="2047"/>
    <lineage>
        <taxon>Bacteria</taxon>
        <taxon>Bacillati</taxon>
        <taxon>Actinomycetota</taxon>
        <taxon>Actinomycetes</taxon>
        <taxon>Micrococcales</taxon>
        <taxon>Micrococcaceae</taxon>
        <taxon>Rothia</taxon>
    </lineage>
</organism>
<sequence length="67" mass="7271">MDQKTTSSSQPIRVIELFAGVGGFRLGFEGYNANGMTLPSAGPFTTVWANQWEPPGTVGRQFAARCY</sequence>
<dbReference type="InterPro" id="IPR029063">
    <property type="entry name" value="SAM-dependent_MTases_sf"/>
</dbReference>
<evidence type="ECO:0000256" key="1">
    <source>
        <dbReference type="ARBA" id="ARBA00022603"/>
    </source>
</evidence>
<feature type="non-terminal residue" evidence="4">
    <location>
        <position position="67"/>
    </location>
</feature>
<evidence type="ECO:0000313" key="4">
    <source>
        <dbReference type="EMBL" id="MBF1650702.1"/>
    </source>
</evidence>
<keyword evidence="2" id="KW-0808">Transferase</keyword>
<dbReference type="Gene3D" id="3.40.50.150">
    <property type="entry name" value="Vaccinia Virus protein VP39"/>
    <property type="match status" value="1"/>
</dbReference>
<dbReference type="EMBL" id="JABZXJ010000096">
    <property type="protein sequence ID" value="MBF1650702.1"/>
    <property type="molecule type" value="Genomic_DNA"/>
</dbReference>
<dbReference type="AlphaFoldDB" id="A0A930PEU2"/>
<dbReference type="SUPFAM" id="SSF53335">
    <property type="entry name" value="S-adenosyl-L-methionine-dependent methyltransferases"/>
    <property type="match status" value="1"/>
</dbReference>
<name>A0A930PEU2_9MICC</name>
<comment type="caution">
    <text evidence="4">The sequence shown here is derived from an EMBL/GenBank/DDBJ whole genome shotgun (WGS) entry which is preliminary data.</text>
</comment>
<proteinExistence type="predicted"/>
<evidence type="ECO:0000256" key="3">
    <source>
        <dbReference type="ARBA" id="ARBA00022747"/>
    </source>
</evidence>
<protein>
    <submittedName>
        <fullName evidence="4">DNA cytosine methyltransferase</fullName>
    </submittedName>
</protein>
<accession>A0A930PEU2</accession>
<evidence type="ECO:0000256" key="2">
    <source>
        <dbReference type="ARBA" id="ARBA00022679"/>
    </source>
</evidence>
<dbReference type="GO" id="GO:0009307">
    <property type="term" value="P:DNA restriction-modification system"/>
    <property type="evidence" value="ECO:0007669"/>
    <property type="project" value="UniProtKB-KW"/>
</dbReference>
<keyword evidence="3" id="KW-0680">Restriction system</keyword>
<reference evidence="4" key="1">
    <citation type="submission" date="2020-04" db="EMBL/GenBank/DDBJ databases">
        <title>Deep metagenomics examines the oral microbiome during advanced dental caries in children, revealing novel taxa and co-occurrences with host molecules.</title>
        <authorList>
            <person name="Baker J.L."/>
            <person name="Morton J.T."/>
            <person name="Dinis M."/>
            <person name="Alvarez R."/>
            <person name="Tran N.C."/>
            <person name="Knight R."/>
            <person name="Edlund A."/>
        </authorList>
    </citation>
    <scope>NUCLEOTIDE SEQUENCE</scope>
    <source>
        <strain evidence="4">JCVI_47_bin.4</strain>
    </source>
</reference>
<dbReference type="Pfam" id="PF00145">
    <property type="entry name" value="DNA_methylase"/>
    <property type="match status" value="1"/>
</dbReference>
<dbReference type="Proteomes" id="UP000769484">
    <property type="component" value="Unassembled WGS sequence"/>
</dbReference>
<dbReference type="GO" id="GO:0008168">
    <property type="term" value="F:methyltransferase activity"/>
    <property type="evidence" value="ECO:0007669"/>
    <property type="project" value="UniProtKB-KW"/>
</dbReference>